<proteinExistence type="inferred from homology"/>
<organism evidence="6 7">
    <name type="scientific">Arthrobacter nitrophenolicus</name>
    <dbReference type="NCBI Taxonomy" id="683150"/>
    <lineage>
        <taxon>Bacteria</taxon>
        <taxon>Bacillati</taxon>
        <taxon>Actinomycetota</taxon>
        <taxon>Actinomycetes</taxon>
        <taxon>Micrococcales</taxon>
        <taxon>Micrococcaceae</taxon>
        <taxon>Arthrobacter</taxon>
    </lineage>
</organism>
<dbReference type="InterPro" id="IPR000653">
    <property type="entry name" value="DegT/StrS_aminotransferase"/>
</dbReference>
<keyword evidence="1 4" id="KW-0663">Pyridoxal phosphate</keyword>
<feature type="active site" description="Proton acceptor" evidence="3">
    <location>
        <position position="197"/>
    </location>
</feature>
<evidence type="ECO:0000256" key="5">
    <source>
        <dbReference type="RuleBase" id="RU004508"/>
    </source>
</evidence>
<keyword evidence="6" id="KW-0808">Transferase</keyword>
<dbReference type="GO" id="GO:0030170">
    <property type="term" value="F:pyridoxal phosphate binding"/>
    <property type="evidence" value="ECO:0007669"/>
    <property type="project" value="TreeGrafter"/>
</dbReference>
<dbReference type="OrthoDB" id="9804264at2"/>
<dbReference type="Gene3D" id="3.40.640.10">
    <property type="entry name" value="Type I PLP-dependent aspartate aminotransferase-like (Major domain)"/>
    <property type="match status" value="1"/>
</dbReference>
<dbReference type="PIRSF" id="PIRSF000390">
    <property type="entry name" value="PLP_StrS"/>
    <property type="match status" value="1"/>
</dbReference>
<evidence type="ECO:0000313" key="7">
    <source>
        <dbReference type="Proteomes" id="UP000294621"/>
    </source>
</evidence>
<sequence>MSAEAQVQAGTGPVPLVDLAAQQADVHEEVMAELASVLASASFIGGPAVADFETAYASFVGARHCVGVANGTDALELALRAGGVRPGGEVILPANTFIATAEAVSRIGAVPVPVDVDPTYLLIAPDAVAAAVTGRTQAIVPVHLFGQTAFVEQLIPIAESCGAVIIEDAAQSQGATRFGRAAGTWGLAAGTSFYPGKNLGAAGDAGGVLTNDSAVAKQVRTLASHGSAEKYRHDVVGVNSRLDTVQAVVLKAKLARLQSWNALRRAAAERYSELLADVPGVVVPQEAPGNSDVWHLYVVRVPQRDAALAALLEAGVQAGIHYPVPVHLSGAYDSAGYGPGSFPVAEDAAGQILSLPLFPHITLTQQERVTGVLSAALEAP</sequence>
<evidence type="ECO:0000256" key="3">
    <source>
        <dbReference type="PIRSR" id="PIRSR000390-1"/>
    </source>
</evidence>
<evidence type="ECO:0000256" key="1">
    <source>
        <dbReference type="ARBA" id="ARBA00022898"/>
    </source>
</evidence>
<name>A0A4R5XXT5_9MICC</name>
<protein>
    <submittedName>
        <fullName evidence="6">DegT/DnrJ/EryC1/StrS family aminotransferase</fullName>
    </submittedName>
</protein>
<dbReference type="PANTHER" id="PTHR30244">
    <property type="entry name" value="TRANSAMINASE"/>
    <property type="match status" value="1"/>
</dbReference>
<dbReference type="InterPro" id="IPR015424">
    <property type="entry name" value="PyrdxlP-dep_Trfase"/>
</dbReference>
<dbReference type="InterPro" id="IPR015421">
    <property type="entry name" value="PyrdxlP-dep_Trfase_major"/>
</dbReference>
<evidence type="ECO:0000256" key="4">
    <source>
        <dbReference type="PIRSR" id="PIRSR000390-2"/>
    </source>
</evidence>
<dbReference type="Gene3D" id="3.90.1150.10">
    <property type="entry name" value="Aspartate Aminotransferase, domain 1"/>
    <property type="match status" value="1"/>
</dbReference>
<dbReference type="GO" id="GO:0000271">
    <property type="term" value="P:polysaccharide biosynthetic process"/>
    <property type="evidence" value="ECO:0007669"/>
    <property type="project" value="TreeGrafter"/>
</dbReference>
<comment type="similarity">
    <text evidence="2 5">Belongs to the DegT/DnrJ/EryC1 family.</text>
</comment>
<gene>
    <name evidence="6" type="ORF">E2R57_14905</name>
</gene>
<accession>A0A4R5XXT5</accession>
<dbReference type="EMBL" id="SMZQ01000008">
    <property type="protein sequence ID" value="TDL35832.1"/>
    <property type="molecule type" value="Genomic_DNA"/>
</dbReference>
<dbReference type="Proteomes" id="UP000294621">
    <property type="component" value="Unassembled WGS sequence"/>
</dbReference>
<dbReference type="Pfam" id="PF01041">
    <property type="entry name" value="DegT_DnrJ_EryC1"/>
    <property type="match status" value="1"/>
</dbReference>
<dbReference type="AlphaFoldDB" id="A0A4R5XXT5"/>
<dbReference type="InterPro" id="IPR015422">
    <property type="entry name" value="PyrdxlP-dep_Trfase_small"/>
</dbReference>
<dbReference type="PANTHER" id="PTHR30244:SF36">
    <property type="entry name" value="3-OXO-GLUCOSE-6-PHOSPHATE:GLUTAMATE AMINOTRANSFERASE"/>
    <property type="match status" value="1"/>
</dbReference>
<comment type="caution">
    <text evidence="6">The sequence shown here is derived from an EMBL/GenBank/DDBJ whole genome shotgun (WGS) entry which is preliminary data.</text>
</comment>
<feature type="modified residue" description="N6-(pyridoxal phosphate)lysine" evidence="4">
    <location>
        <position position="197"/>
    </location>
</feature>
<dbReference type="CDD" id="cd00616">
    <property type="entry name" value="AHBA_syn"/>
    <property type="match status" value="1"/>
</dbReference>
<dbReference type="SUPFAM" id="SSF53383">
    <property type="entry name" value="PLP-dependent transferases"/>
    <property type="match status" value="1"/>
</dbReference>
<dbReference type="GO" id="GO:0008483">
    <property type="term" value="F:transaminase activity"/>
    <property type="evidence" value="ECO:0007669"/>
    <property type="project" value="UniProtKB-KW"/>
</dbReference>
<evidence type="ECO:0000313" key="6">
    <source>
        <dbReference type="EMBL" id="TDL35832.1"/>
    </source>
</evidence>
<evidence type="ECO:0000256" key="2">
    <source>
        <dbReference type="ARBA" id="ARBA00037999"/>
    </source>
</evidence>
<reference evidence="6 7" key="1">
    <citation type="submission" date="2019-03" db="EMBL/GenBank/DDBJ databases">
        <title>Genome Sequencing and Assembly of Various Microbes Isolated from Partially Reclaimed Soil and Acid Mine Drainage (AMD) Site.</title>
        <authorList>
            <person name="Steinbock B."/>
            <person name="Bechtold R."/>
            <person name="Sevigny J.L."/>
            <person name="Thomas D."/>
            <person name="Cuthill L.R."/>
            <person name="Aveiro Johannsen E.J."/>
            <person name="Thomas K."/>
            <person name="Ghosh A."/>
        </authorList>
    </citation>
    <scope>NUCLEOTIDE SEQUENCE [LARGE SCALE GENOMIC DNA]</scope>
    <source>
        <strain evidence="6 7">S-A1</strain>
    </source>
</reference>
<keyword evidence="6" id="KW-0032">Aminotransferase</keyword>